<feature type="region of interest" description="Disordered" evidence="5">
    <location>
        <begin position="63"/>
        <end position="142"/>
    </location>
</feature>
<evidence type="ECO:0000313" key="7">
    <source>
        <dbReference type="Proteomes" id="UP000537747"/>
    </source>
</evidence>
<gene>
    <name evidence="6" type="primary">Creb3</name>
    <name evidence="6" type="ORF">MYSCRO_R11670</name>
</gene>
<dbReference type="EMBL" id="VYZQ01241237">
    <property type="protein sequence ID" value="NXS24736.1"/>
    <property type="molecule type" value="Genomic_DNA"/>
</dbReference>
<keyword evidence="3" id="KW-0804">Transcription</keyword>
<sequence>RSLLRQLQKLQALVRQSAPKTTRRKTCTMIVVLSFCLVLSPSIRSPGSVEPQRELKVLSRQIREFPNQGAPDVQHNTELEGFSPEPEDPLLSGNLSQSWEEGQSPLNPSPRSFNSNSSSDPPAAAGSEPGPPQSDPLPAAVLVPWKAKGQEWVEHPDRVLIQQHHANEM</sequence>
<comment type="caution">
    <text evidence="6">The sequence shown here is derived from an EMBL/GenBank/DDBJ whole genome shotgun (WGS) entry which is preliminary data.</text>
</comment>
<keyword evidence="7" id="KW-1185">Reference proteome</keyword>
<evidence type="ECO:0000256" key="3">
    <source>
        <dbReference type="ARBA" id="ARBA00023163"/>
    </source>
</evidence>
<evidence type="ECO:0000256" key="4">
    <source>
        <dbReference type="ARBA" id="ARBA00023242"/>
    </source>
</evidence>
<dbReference type="PANTHER" id="PTHR45996:SF4">
    <property type="entry name" value="CYCLIC AMP-RESPONSIVE ELEMENT-BINDING PROTEIN 3"/>
    <property type="match status" value="1"/>
</dbReference>
<evidence type="ECO:0000256" key="1">
    <source>
        <dbReference type="ARBA" id="ARBA00023015"/>
    </source>
</evidence>
<proteinExistence type="predicted"/>
<feature type="compositionally biased region" description="Low complexity" evidence="5">
    <location>
        <begin position="104"/>
        <end position="128"/>
    </location>
</feature>
<evidence type="ECO:0000256" key="2">
    <source>
        <dbReference type="ARBA" id="ARBA00023125"/>
    </source>
</evidence>
<feature type="non-terminal residue" evidence="6">
    <location>
        <position position="169"/>
    </location>
</feature>
<evidence type="ECO:0000256" key="5">
    <source>
        <dbReference type="SAM" id="MobiDB-lite"/>
    </source>
</evidence>
<dbReference type="GO" id="GO:0005634">
    <property type="term" value="C:nucleus"/>
    <property type="evidence" value="ECO:0007669"/>
    <property type="project" value="TreeGrafter"/>
</dbReference>
<dbReference type="Proteomes" id="UP000537747">
    <property type="component" value="Unassembled WGS sequence"/>
</dbReference>
<keyword evidence="1" id="KW-0805">Transcription regulation</keyword>
<dbReference type="OrthoDB" id="674948at2759"/>
<protein>
    <submittedName>
        <fullName evidence="6">CREB3 protein</fullName>
    </submittedName>
</protein>
<organism evidence="6 7">
    <name type="scientific">Mystacornis crossleyi</name>
    <dbReference type="NCBI Taxonomy" id="98133"/>
    <lineage>
        <taxon>Eukaryota</taxon>
        <taxon>Metazoa</taxon>
        <taxon>Chordata</taxon>
        <taxon>Craniata</taxon>
        <taxon>Vertebrata</taxon>
        <taxon>Euteleostomi</taxon>
        <taxon>Archelosauria</taxon>
        <taxon>Archosauria</taxon>
        <taxon>Dinosauria</taxon>
        <taxon>Saurischia</taxon>
        <taxon>Theropoda</taxon>
        <taxon>Coelurosauria</taxon>
        <taxon>Aves</taxon>
        <taxon>Neognathae</taxon>
        <taxon>Neoaves</taxon>
        <taxon>Telluraves</taxon>
        <taxon>Australaves</taxon>
        <taxon>Passeriformes</taxon>
        <taxon>Sylvioidea</taxon>
        <taxon>Timaliidae</taxon>
        <taxon>Mystacornis</taxon>
    </lineage>
</organism>
<accession>A0A7L2SUK7</accession>
<dbReference type="GO" id="GO:0000978">
    <property type="term" value="F:RNA polymerase II cis-regulatory region sequence-specific DNA binding"/>
    <property type="evidence" value="ECO:0007669"/>
    <property type="project" value="TreeGrafter"/>
</dbReference>
<keyword evidence="4" id="KW-0539">Nucleus</keyword>
<dbReference type="PANTHER" id="PTHR45996">
    <property type="entry name" value="AGAP001464-PB"/>
    <property type="match status" value="1"/>
</dbReference>
<dbReference type="GO" id="GO:0000981">
    <property type="term" value="F:DNA-binding transcription factor activity, RNA polymerase II-specific"/>
    <property type="evidence" value="ECO:0007669"/>
    <property type="project" value="TreeGrafter"/>
</dbReference>
<reference evidence="6 7" key="1">
    <citation type="submission" date="2019-09" db="EMBL/GenBank/DDBJ databases">
        <title>Bird 10,000 Genomes (B10K) Project - Family phase.</title>
        <authorList>
            <person name="Zhang G."/>
        </authorList>
    </citation>
    <scope>NUCLEOTIDE SEQUENCE [LARGE SCALE GENOMIC DNA]</scope>
    <source>
        <strain evidence="6">B10K-DU-002-82</strain>
    </source>
</reference>
<dbReference type="AlphaFoldDB" id="A0A7L2SUK7"/>
<name>A0A7L2SUK7_9PASS</name>
<dbReference type="InterPro" id="IPR051381">
    <property type="entry name" value="CREB_ATF_subfamily"/>
</dbReference>
<evidence type="ECO:0000313" key="6">
    <source>
        <dbReference type="EMBL" id="NXS24736.1"/>
    </source>
</evidence>
<keyword evidence="2" id="KW-0238">DNA-binding</keyword>
<feature type="non-terminal residue" evidence="6">
    <location>
        <position position="1"/>
    </location>
</feature>